<dbReference type="Pfam" id="PF16770">
    <property type="entry name" value="RTT107_BRCT_5"/>
    <property type="match status" value="1"/>
</dbReference>
<dbReference type="CDD" id="cd18436">
    <property type="entry name" value="BRCT_BRC1_like_rpt2"/>
    <property type="match status" value="1"/>
</dbReference>
<feature type="domain" description="BRCT" evidence="2">
    <location>
        <begin position="340"/>
        <end position="423"/>
    </location>
</feature>
<sequence>MGHQDENFRLFDQCRVCIVCSKDLSLDTAQQLASTLEENGGEPVVYEPPAEFPDLAEFSHIMSTTIDFPEFDSANDALIPVVKPQWMQASLSKRKLANPRQYSPDPRLFLNDVVVTCGDIPEGDKDAIIGGVLAKGGLYNPRVTQMCTHLVDLTIDSDKAQLVKNRNLSVKIVLPHWFDDCLKLGRRIDERPYTLPNPEILRSAPDAPIRSTENRDIIGASTPEPATLPTPITSPVKPKLNVFHGKIVMLSSDLGIGSHLQKTISTLVKDGGGEMTSEVSKATTLICRYREGFAYRVASRLNKDVGNLSWLYHLMTYDTWTSPYRRLLHYPVPRTPIPGFEGFKISLSNYIGEARSYLENLISATGAECTKTLRQENTHLVTAHDNSEKCNAAREWGLHVVNHLWLEECYAKWKLLPVSDPRYTYFPRRTNLGEVVGQTRLDRSCLESMFFADETVSASAGLRKAMQNRDQNTAAMKASDVDENMVSDTTNATPGIGKSRKVTESKSLQTPARSRLASDGKENDTPSSTSSRKSKDAATAKLHDIAPDIALYEKEKKRVGGVIYGGRRKTDEDRVTLNNNKKRSSMEVQTESDEENVIEAKRQKNSKPPIAMHLLITGYQKWVGNMKKEDADKRQLRELGIMVVQDARKCSHLAAPSVLRTPKFVNALAYGPVIVQIDFITQCLKKNELLDTDNFLLIDKEAEKRFGFSLEQAKSNAKTNKNKLLRGYHIYCIETIRGGFDAFKSIVDANGGDCNLFRGRVSYQAPREESDDESDDEHQSNRKEIYLLSSVAAEHQKLWPRFRQLVQNTGKTPRIVRVDWLLDMAMSQERRAAGEYELNEEMVEQRYLHVIMACLVWSFVYPISVCRIIGDL</sequence>
<dbReference type="InterPro" id="IPR036420">
    <property type="entry name" value="BRCT_dom_sf"/>
</dbReference>
<dbReference type="InterPro" id="IPR001357">
    <property type="entry name" value="BRCT_dom"/>
</dbReference>
<keyword evidence="4" id="KW-1185">Reference proteome</keyword>
<dbReference type="VEuPathDB" id="FungiDB:ASPSYDRAFT_46634"/>
<dbReference type="EMBL" id="KV878588">
    <property type="protein sequence ID" value="OJJ57481.1"/>
    <property type="molecule type" value="Genomic_DNA"/>
</dbReference>
<feature type="domain" description="BRCT" evidence="2">
    <location>
        <begin position="238"/>
        <end position="315"/>
    </location>
</feature>
<reference evidence="4" key="1">
    <citation type="journal article" date="2017" name="Genome Biol.">
        <title>Comparative genomics reveals high biological diversity and specific adaptations in the industrially and medically important fungal genus Aspergillus.</title>
        <authorList>
            <person name="de Vries R.P."/>
            <person name="Riley R."/>
            <person name="Wiebenga A."/>
            <person name="Aguilar-Osorio G."/>
            <person name="Amillis S."/>
            <person name="Uchima C.A."/>
            <person name="Anderluh G."/>
            <person name="Asadollahi M."/>
            <person name="Askin M."/>
            <person name="Barry K."/>
            <person name="Battaglia E."/>
            <person name="Bayram O."/>
            <person name="Benocci T."/>
            <person name="Braus-Stromeyer S.A."/>
            <person name="Caldana C."/>
            <person name="Canovas D."/>
            <person name="Cerqueira G.C."/>
            <person name="Chen F."/>
            <person name="Chen W."/>
            <person name="Choi C."/>
            <person name="Clum A."/>
            <person name="Dos Santos R.A."/>
            <person name="Damasio A.R."/>
            <person name="Diallinas G."/>
            <person name="Emri T."/>
            <person name="Fekete E."/>
            <person name="Flipphi M."/>
            <person name="Freyberg S."/>
            <person name="Gallo A."/>
            <person name="Gournas C."/>
            <person name="Habgood R."/>
            <person name="Hainaut M."/>
            <person name="Harispe M.L."/>
            <person name="Henrissat B."/>
            <person name="Hilden K.S."/>
            <person name="Hope R."/>
            <person name="Hossain A."/>
            <person name="Karabika E."/>
            <person name="Karaffa L."/>
            <person name="Karanyi Z."/>
            <person name="Krasevec N."/>
            <person name="Kuo A."/>
            <person name="Kusch H."/>
            <person name="LaButti K."/>
            <person name="Lagendijk E.L."/>
            <person name="Lapidus A."/>
            <person name="Levasseur A."/>
            <person name="Lindquist E."/>
            <person name="Lipzen A."/>
            <person name="Logrieco A.F."/>
            <person name="MacCabe A."/>
            <person name="Maekelae M.R."/>
            <person name="Malavazi I."/>
            <person name="Melin P."/>
            <person name="Meyer V."/>
            <person name="Mielnichuk N."/>
            <person name="Miskei M."/>
            <person name="Molnar A.P."/>
            <person name="Mule G."/>
            <person name="Ngan C.Y."/>
            <person name="Orejas M."/>
            <person name="Orosz E."/>
            <person name="Ouedraogo J.P."/>
            <person name="Overkamp K.M."/>
            <person name="Park H.-S."/>
            <person name="Perrone G."/>
            <person name="Piumi F."/>
            <person name="Punt P.J."/>
            <person name="Ram A.F."/>
            <person name="Ramon A."/>
            <person name="Rauscher S."/>
            <person name="Record E."/>
            <person name="Riano-Pachon D.M."/>
            <person name="Robert V."/>
            <person name="Roehrig J."/>
            <person name="Ruller R."/>
            <person name="Salamov A."/>
            <person name="Salih N.S."/>
            <person name="Samson R.A."/>
            <person name="Sandor E."/>
            <person name="Sanguinetti M."/>
            <person name="Schuetze T."/>
            <person name="Sepcic K."/>
            <person name="Shelest E."/>
            <person name="Sherlock G."/>
            <person name="Sophianopoulou V."/>
            <person name="Squina F.M."/>
            <person name="Sun H."/>
            <person name="Susca A."/>
            <person name="Todd R.B."/>
            <person name="Tsang A."/>
            <person name="Unkles S.E."/>
            <person name="van de Wiele N."/>
            <person name="van Rossen-Uffink D."/>
            <person name="Oliveira J.V."/>
            <person name="Vesth T.C."/>
            <person name="Visser J."/>
            <person name="Yu J.-H."/>
            <person name="Zhou M."/>
            <person name="Andersen M.R."/>
            <person name="Archer D.B."/>
            <person name="Baker S.E."/>
            <person name="Benoit I."/>
            <person name="Brakhage A.A."/>
            <person name="Braus G.H."/>
            <person name="Fischer R."/>
            <person name="Frisvad J.C."/>
            <person name="Goldman G.H."/>
            <person name="Houbraken J."/>
            <person name="Oakley B."/>
            <person name="Pocsi I."/>
            <person name="Scazzocchio C."/>
            <person name="Seiboth B."/>
            <person name="vanKuyk P.A."/>
            <person name="Wortman J."/>
            <person name="Dyer P.S."/>
            <person name="Grigoriev I.V."/>
        </authorList>
    </citation>
    <scope>NUCLEOTIDE SEQUENCE [LARGE SCALE GENOMIC DNA]</scope>
    <source>
        <strain evidence="4">CBS 593.65</strain>
    </source>
</reference>
<dbReference type="Pfam" id="PF12738">
    <property type="entry name" value="PTCB-BRCT"/>
    <property type="match status" value="1"/>
</dbReference>
<organism evidence="3 4">
    <name type="scientific">Aspergillus sydowii CBS 593.65</name>
    <dbReference type="NCBI Taxonomy" id="1036612"/>
    <lineage>
        <taxon>Eukaryota</taxon>
        <taxon>Fungi</taxon>
        <taxon>Dikarya</taxon>
        <taxon>Ascomycota</taxon>
        <taxon>Pezizomycotina</taxon>
        <taxon>Eurotiomycetes</taxon>
        <taxon>Eurotiomycetidae</taxon>
        <taxon>Eurotiales</taxon>
        <taxon>Aspergillaceae</taxon>
        <taxon>Aspergillus</taxon>
        <taxon>Aspergillus subgen. Nidulantes</taxon>
    </lineage>
</organism>
<dbReference type="CDD" id="cd17743">
    <property type="entry name" value="BRCT_BRC1_like_rpt5"/>
    <property type="match status" value="1"/>
</dbReference>
<accession>A0A1L9TDL1</accession>
<dbReference type="Proteomes" id="UP000184356">
    <property type="component" value="Unassembled WGS sequence"/>
</dbReference>
<evidence type="ECO:0000313" key="4">
    <source>
        <dbReference type="Proteomes" id="UP000184356"/>
    </source>
</evidence>
<proteinExistence type="predicted"/>
<dbReference type="PANTHER" id="PTHR47667:SF1">
    <property type="entry name" value="REGULATOR OF TY1 TRANSPOSITION PROTEIN 107"/>
    <property type="match status" value="1"/>
</dbReference>
<dbReference type="GeneID" id="63763350"/>
<dbReference type="GO" id="GO:1990683">
    <property type="term" value="P:DNA double-strand break attachment to nuclear envelope"/>
    <property type="evidence" value="ECO:0007669"/>
    <property type="project" value="TreeGrafter"/>
</dbReference>
<dbReference type="FunFam" id="3.40.50.10190:FF:000074">
    <property type="entry name" value="DNA repair protein Rtt107"/>
    <property type="match status" value="1"/>
</dbReference>
<protein>
    <recommendedName>
        <fullName evidence="2">BRCT domain-containing protein</fullName>
    </recommendedName>
</protein>
<dbReference type="PANTHER" id="PTHR47667">
    <property type="entry name" value="REGULATOR OF TY1 TRANSPOSITION PROTEIN 107"/>
    <property type="match status" value="1"/>
</dbReference>
<dbReference type="Gene3D" id="3.40.50.10190">
    <property type="entry name" value="BRCT domain"/>
    <property type="match status" value="5"/>
</dbReference>
<name>A0A1L9TDL1_9EURO</name>
<evidence type="ECO:0000259" key="2">
    <source>
        <dbReference type="PROSITE" id="PS50172"/>
    </source>
</evidence>
<dbReference type="FunFam" id="3.40.50.10190:FF:000066">
    <property type="entry name" value="BRCT domain protein (Eurofung)"/>
    <property type="match status" value="1"/>
</dbReference>
<dbReference type="STRING" id="1036612.A0A1L9TDL1"/>
<dbReference type="OrthoDB" id="342264at2759"/>
<dbReference type="FunFam" id="3.40.50.10190:FF:000048">
    <property type="entry name" value="DNA repair protein Rtt107"/>
    <property type="match status" value="1"/>
</dbReference>
<dbReference type="InterPro" id="IPR053036">
    <property type="entry name" value="CellCycle_DNARepair_Reg"/>
</dbReference>
<feature type="region of interest" description="Disordered" evidence="1">
    <location>
        <begin position="462"/>
        <end position="540"/>
    </location>
</feature>
<feature type="domain" description="BRCT" evidence="2">
    <location>
        <begin position="614"/>
        <end position="697"/>
    </location>
</feature>
<dbReference type="RefSeq" id="XP_040701287.1">
    <property type="nucleotide sequence ID" value="XM_040847277.1"/>
</dbReference>
<dbReference type="CDD" id="cd18437">
    <property type="entry name" value="BRCT_BRC1_like_rpt3"/>
    <property type="match status" value="1"/>
</dbReference>
<dbReference type="SUPFAM" id="SSF52113">
    <property type="entry name" value="BRCT domain"/>
    <property type="match status" value="5"/>
</dbReference>
<feature type="domain" description="BRCT" evidence="2">
    <location>
        <begin position="104"/>
        <end position="195"/>
    </location>
</feature>
<feature type="domain" description="BRCT" evidence="2">
    <location>
        <begin position="6"/>
        <end position="104"/>
    </location>
</feature>
<evidence type="ECO:0000313" key="3">
    <source>
        <dbReference type="EMBL" id="OJJ57481.1"/>
    </source>
</evidence>
<dbReference type="GO" id="GO:0005634">
    <property type="term" value="C:nucleus"/>
    <property type="evidence" value="ECO:0007669"/>
    <property type="project" value="TreeGrafter"/>
</dbReference>
<dbReference type="GO" id="GO:0035361">
    <property type="term" value="C:Cul8-RING ubiquitin ligase complex"/>
    <property type="evidence" value="ECO:0007669"/>
    <property type="project" value="TreeGrafter"/>
</dbReference>
<dbReference type="AlphaFoldDB" id="A0A1L9TDL1"/>
<dbReference type="SMART" id="SM00292">
    <property type="entry name" value="BRCT"/>
    <property type="match status" value="5"/>
</dbReference>
<evidence type="ECO:0000256" key="1">
    <source>
        <dbReference type="SAM" id="MobiDB-lite"/>
    </source>
</evidence>
<dbReference type="GO" id="GO:0006302">
    <property type="term" value="P:double-strand break repair"/>
    <property type="evidence" value="ECO:0007669"/>
    <property type="project" value="TreeGrafter"/>
</dbReference>
<gene>
    <name evidence="3" type="ORF">ASPSYDRAFT_46634</name>
</gene>
<dbReference type="PROSITE" id="PS50172">
    <property type="entry name" value="BRCT"/>
    <property type="match status" value="5"/>
</dbReference>